<dbReference type="EMBL" id="WIGN01000147">
    <property type="protein sequence ID" value="KAF6806988.1"/>
    <property type="molecule type" value="Genomic_DNA"/>
</dbReference>
<accession>A0A8H6MSU1</accession>
<name>A0A8H6MSU1_9PEZI</name>
<dbReference type="Proteomes" id="UP000652219">
    <property type="component" value="Unassembled WGS sequence"/>
</dbReference>
<gene>
    <name evidence="1" type="ORF">CSOJ01_08492</name>
</gene>
<reference evidence="1 2" key="1">
    <citation type="journal article" date="2020" name="Phytopathology">
        <title>Genome Sequence Resources of Colletotrichum truncatum, C. plurivorum, C. musicola, and C. sojae: Four Species Pathogenic to Soybean (Glycine max).</title>
        <authorList>
            <person name="Rogerio F."/>
            <person name="Boufleur T.R."/>
            <person name="Ciampi-Guillardi M."/>
            <person name="Sukno S.A."/>
            <person name="Thon M.R."/>
            <person name="Massola Junior N.S."/>
            <person name="Baroncelli R."/>
        </authorList>
    </citation>
    <scope>NUCLEOTIDE SEQUENCE [LARGE SCALE GENOMIC DNA]</scope>
    <source>
        <strain evidence="1 2">LFN0009</strain>
    </source>
</reference>
<dbReference type="AlphaFoldDB" id="A0A8H6MSU1"/>
<protein>
    <submittedName>
        <fullName evidence="1">Uncharacterized protein</fullName>
    </submittedName>
</protein>
<comment type="caution">
    <text evidence="1">The sequence shown here is derived from an EMBL/GenBank/DDBJ whole genome shotgun (WGS) entry which is preliminary data.</text>
</comment>
<evidence type="ECO:0000313" key="1">
    <source>
        <dbReference type="EMBL" id="KAF6806988.1"/>
    </source>
</evidence>
<organism evidence="1 2">
    <name type="scientific">Colletotrichum sojae</name>
    <dbReference type="NCBI Taxonomy" id="2175907"/>
    <lineage>
        <taxon>Eukaryota</taxon>
        <taxon>Fungi</taxon>
        <taxon>Dikarya</taxon>
        <taxon>Ascomycota</taxon>
        <taxon>Pezizomycotina</taxon>
        <taxon>Sordariomycetes</taxon>
        <taxon>Hypocreomycetidae</taxon>
        <taxon>Glomerellales</taxon>
        <taxon>Glomerellaceae</taxon>
        <taxon>Colletotrichum</taxon>
        <taxon>Colletotrichum orchidearum species complex</taxon>
    </lineage>
</organism>
<sequence length="148" mass="15986">MLFPLVESSVIPRPALGPVGVPTYGRQYDVVARLSRIGTPNPRSLDFNLRTSDMRLALVGMSPANLSMPVPTSFPDPVANITRLCVTAGAFGRYLRDANACVQFVCVSPASQIWGGPVASAPMLCEIRGREHAQSQVTRNLHRGRVVV</sequence>
<evidence type="ECO:0000313" key="2">
    <source>
        <dbReference type="Proteomes" id="UP000652219"/>
    </source>
</evidence>
<keyword evidence="2" id="KW-1185">Reference proteome</keyword>
<proteinExistence type="predicted"/>